<dbReference type="GO" id="GO:0006508">
    <property type="term" value="P:proteolysis"/>
    <property type="evidence" value="ECO:0007669"/>
    <property type="project" value="UniProtKB-KW"/>
</dbReference>
<keyword evidence="1" id="KW-0720">Serine protease</keyword>
<sequence>MRAVPSRTIRAARVPFSGWLALGSAGLALLAPTPYILEGPGPAVDLLGEREGRPVLRVEGGEADPGEGTLDMTTVMVGGPPIGTTSLLDLGRGLTDPAVDVIPRELMYPTGVTSDEVGEANSAAMSDSQQTATAAALHELGREVSQRLVVQQLVPGGPAEGVLRAGDEVIAAEGRPVADLEAVRAAVGAAGPDPVTLTVRRDGAEQDLVVPVAAATEGAPQPWQMGALIETAYDVPVDVELTVPDIGGPSAGLMFALTVIERLTPGAMTGGAPIAGTGTITGDGVVGPIGGIPQKVRGAAEAGATTFLAPTANCEELAGRVPEGLTVYPVDTLGQARDIVEAAARGESPAAARTCG</sequence>
<evidence type="ECO:0000256" key="1">
    <source>
        <dbReference type="PROSITE-ProRule" id="PRU01122"/>
    </source>
</evidence>
<dbReference type="InterPro" id="IPR001478">
    <property type="entry name" value="PDZ"/>
</dbReference>
<evidence type="ECO:0000313" key="5">
    <source>
        <dbReference type="Proteomes" id="UP000248985"/>
    </source>
</evidence>
<feature type="active site" evidence="1">
    <location>
        <position position="295"/>
    </location>
</feature>
<dbReference type="SUPFAM" id="SSF54211">
    <property type="entry name" value="Ribosomal protein S5 domain 2-like"/>
    <property type="match status" value="1"/>
</dbReference>
<comment type="catalytic activity">
    <reaction evidence="1">
        <text>Hydrolysis of proteins in presence of ATP.</text>
        <dbReference type="EC" id="3.4.21.53"/>
    </reaction>
</comment>
<dbReference type="InterPro" id="IPR036034">
    <property type="entry name" value="PDZ_sf"/>
</dbReference>
<evidence type="ECO:0000259" key="3">
    <source>
        <dbReference type="PROSITE" id="PS51786"/>
    </source>
</evidence>
<dbReference type="Gene3D" id="2.30.42.10">
    <property type="match status" value="1"/>
</dbReference>
<keyword evidence="1 4" id="KW-0645">Protease</keyword>
<feature type="domain" description="PDZ" evidence="2">
    <location>
        <begin position="122"/>
        <end position="180"/>
    </location>
</feature>
<feature type="domain" description="Lon proteolytic" evidence="3">
    <location>
        <begin position="242"/>
        <end position="343"/>
    </location>
</feature>
<evidence type="ECO:0000313" key="4">
    <source>
        <dbReference type="EMBL" id="SQG47417.1"/>
    </source>
</evidence>
<evidence type="ECO:0000259" key="2">
    <source>
        <dbReference type="PROSITE" id="PS50106"/>
    </source>
</evidence>
<organism evidence="4 5">
    <name type="scientific">Micrococcus luteus (strain ATCC 4698 / DSM 20030 / JCM 1464 / CCM 169 / CCUG 5858 / IAM 1056 / NBRC 3333 / NCIMB 9278 / NCTC 2665 / VKM Ac-2230)</name>
    <name type="common">Micrococcus lysodeikticus</name>
    <dbReference type="NCBI Taxonomy" id="465515"/>
    <lineage>
        <taxon>Bacteria</taxon>
        <taxon>Bacillati</taxon>
        <taxon>Actinomycetota</taxon>
        <taxon>Actinomycetes</taxon>
        <taxon>Micrococcales</taxon>
        <taxon>Micrococcaceae</taxon>
        <taxon>Micrococcus</taxon>
    </lineage>
</organism>
<dbReference type="GO" id="GO:0005524">
    <property type="term" value="F:ATP binding"/>
    <property type="evidence" value="ECO:0007669"/>
    <property type="project" value="InterPro"/>
</dbReference>
<comment type="similarity">
    <text evidence="1">Belongs to the peptidase S16 family.</text>
</comment>
<proteinExistence type="inferred from homology"/>
<dbReference type="GO" id="GO:0030163">
    <property type="term" value="P:protein catabolic process"/>
    <property type="evidence" value="ECO:0007669"/>
    <property type="project" value="InterPro"/>
</dbReference>
<dbReference type="EMBL" id="LS483396">
    <property type="protein sequence ID" value="SQG47417.1"/>
    <property type="molecule type" value="Genomic_DNA"/>
</dbReference>
<dbReference type="InterPro" id="IPR020568">
    <property type="entry name" value="Ribosomal_Su5_D2-typ_SF"/>
</dbReference>
<dbReference type="Pfam" id="PF13180">
    <property type="entry name" value="PDZ_2"/>
    <property type="match status" value="1"/>
</dbReference>
<dbReference type="GO" id="GO:0004176">
    <property type="term" value="F:ATP-dependent peptidase activity"/>
    <property type="evidence" value="ECO:0007669"/>
    <property type="project" value="UniProtKB-UniRule"/>
</dbReference>
<dbReference type="PANTHER" id="PTHR10046">
    <property type="entry name" value="ATP DEPENDENT LON PROTEASE FAMILY MEMBER"/>
    <property type="match status" value="1"/>
</dbReference>
<dbReference type="InterPro" id="IPR027065">
    <property type="entry name" value="Lon_Prtase"/>
</dbReference>
<dbReference type="RefSeq" id="WP_231936595.1">
    <property type="nucleotide sequence ID" value="NC_012803.1"/>
</dbReference>
<protein>
    <recommendedName>
        <fullName evidence="1">endopeptidase La</fullName>
        <ecNumber evidence="1">3.4.21.53</ecNumber>
    </recommendedName>
</protein>
<keyword evidence="1" id="KW-0378">Hydrolase</keyword>
<accession>A0A7Z7KHT0</accession>
<feature type="active site" evidence="1">
    <location>
        <position position="250"/>
    </location>
</feature>
<dbReference type="SUPFAM" id="SSF50156">
    <property type="entry name" value="PDZ domain-like"/>
    <property type="match status" value="1"/>
</dbReference>
<dbReference type="PROSITE" id="PS50106">
    <property type="entry name" value="PDZ"/>
    <property type="match status" value="1"/>
</dbReference>
<dbReference type="GO" id="GO:0004252">
    <property type="term" value="F:serine-type endopeptidase activity"/>
    <property type="evidence" value="ECO:0007669"/>
    <property type="project" value="UniProtKB-UniRule"/>
</dbReference>
<dbReference type="AlphaFoldDB" id="A0A7Z7KHT0"/>
<dbReference type="Proteomes" id="UP000248985">
    <property type="component" value="Chromosome 1"/>
</dbReference>
<dbReference type="GeneID" id="93343373"/>
<dbReference type="PROSITE" id="PS51786">
    <property type="entry name" value="LON_PROTEOLYTIC"/>
    <property type="match status" value="1"/>
</dbReference>
<gene>
    <name evidence="4" type="primary">ylbL</name>
    <name evidence="4" type="ORF">NCTC2665_00177</name>
</gene>
<dbReference type="Pfam" id="PF05362">
    <property type="entry name" value="Lon_C"/>
    <property type="match status" value="1"/>
</dbReference>
<dbReference type="EC" id="3.4.21.53" evidence="1"/>
<reference evidence="4 5" key="1">
    <citation type="submission" date="2018-06" db="EMBL/GenBank/DDBJ databases">
        <authorList>
            <consortium name="Pathogen Informatics"/>
            <person name="Doyle S."/>
        </authorList>
    </citation>
    <scope>NUCLEOTIDE SEQUENCE [LARGE SCALE GENOMIC DNA]</scope>
    <source>
        <strain evidence="4 5">NCTC2665</strain>
    </source>
</reference>
<dbReference type="InterPro" id="IPR008269">
    <property type="entry name" value="Lon_proteolytic"/>
</dbReference>
<dbReference type="Gene3D" id="3.30.230.10">
    <property type="match status" value="1"/>
</dbReference>
<dbReference type="InterPro" id="IPR014721">
    <property type="entry name" value="Ribsml_uS5_D2-typ_fold_subgr"/>
</dbReference>
<dbReference type="SMART" id="SM00228">
    <property type="entry name" value="PDZ"/>
    <property type="match status" value="1"/>
</dbReference>
<name>A0A7Z7KHT0_MICLC</name>